<dbReference type="InterPro" id="IPR027417">
    <property type="entry name" value="P-loop_NTPase"/>
</dbReference>
<evidence type="ECO:0000256" key="8">
    <source>
        <dbReference type="ARBA" id="ARBA00022801"/>
    </source>
</evidence>
<feature type="domain" description="Helicase C-terminal" evidence="18">
    <location>
        <begin position="760"/>
        <end position="925"/>
    </location>
</feature>
<keyword evidence="5" id="KW-0399">Innate immunity</keyword>
<protein>
    <recommendedName>
        <fullName evidence="3">RNA helicase</fullName>
        <ecNumber evidence="3">3.6.4.13</ecNumber>
    </recommendedName>
</protein>
<keyword evidence="11" id="KW-0067">ATP-binding</keyword>
<evidence type="ECO:0000256" key="5">
    <source>
        <dbReference type="ARBA" id="ARBA00022588"/>
    </source>
</evidence>
<evidence type="ECO:0000256" key="14">
    <source>
        <dbReference type="ARBA" id="ARBA00023118"/>
    </source>
</evidence>
<keyword evidence="9" id="KW-0347">Helicase</keyword>
<evidence type="ECO:0000256" key="2">
    <source>
        <dbReference type="ARBA" id="ARBA00006866"/>
    </source>
</evidence>
<dbReference type="Proteomes" id="UP000245119">
    <property type="component" value="Linkage Group LG5"/>
</dbReference>
<evidence type="ECO:0000256" key="9">
    <source>
        <dbReference type="ARBA" id="ARBA00022806"/>
    </source>
</evidence>
<keyword evidence="7" id="KW-0547">Nucleotide-binding</keyword>
<dbReference type="GO" id="GO:0051607">
    <property type="term" value="P:defense response to virus"/>
    <property type="evidence" value="ECO:0007669"/>
    <property type="project" value="UniProtKB-KW"/>
</dbReference>
<dbReference type="EC" id="3.6.4.13" evidence="3"/>
<evidence type="ECO:0000256" key="11">
    <source>
        <dbReference type="ARBA" id="ARBA00022840"/>
    </source>
</evidence>
<dbReference type="InterPro" id="IPR038557">
    <property type="entry name" value="RLR_C_sf"/>
</dbReference>
<comment type="similarity">
    <text evidence="2">Belongs to the helicase family. RLR subfamily.</text>
</comment>
<dbReference type="InterPro" id="IPR051363">
    <property type="entry name" value="RLR_Helicase"/>
</dbReference>
<evidence type="ECO:0000256" key="16">
    <source>
        <dbReference type="SAM" id="Coils"/>
    </source>
</evidence>
<dbReference type="InterPro" id="IPR014001">
    <property type="entry name" value="Helicase_ATP-bd"/>
</dbReference>
<keyword evidence="21" id="KW-1185">Reference proteome</keyword>
<keyword evidence="10" id="KW-0862">Zinc</keyword>
<feature type="domain" description="Helicase ATP-binding" evidence="17">
    <location>
        <begin position="397"/>
        <end position="573"/>
    </location>
</feature>
<dbReference type="PROSITE" id="PS51192">
    <property type="entry name" value="HELICASE_ATP_BIND_1"/>
    <property type="match status" value="1"/>
</dbReference>
<dbReference type="Gene3D" id="2.170.150.30">
    <property type="entry name" value="RIG-I-like receptor, C-terminal regulatory domain"/>
    <property type="match status" value="1"/>
</dbReference>
<dbReference type="InterPro" id="IPR006935">
    <property type="entry name" value="Helicase/UvrB_N"/>
</dbReference>
<keyword evidence="8" id="KW-0378">Hydrolase</keyword>
<dbReference type="SUPFAM" id="SSF52540">
    <property type="entry name" value="P-loop containing nucleoside triphosphate hydrolases"/>
    <property type="match status" value="1"/>
</dbReference>
<keyword evidence="4" id="KW-0963">Cytoplasm</keyword>
<dbReference type="Pfam" id="PF11648">
    <property type="entry name" value="RIG-I_C-RD"/>
    <property type="match status" value="1"/>
</dbReference>
<accession>A0A2T7P7N0</accession>
<dbReference type="SMART" id="SM00487">
    <property type="entry name" value="DEXDc"/>
    <property type="match status" value="1"/>
</dbReference>
<dbReference type="PANTHER" id="PTHR14074">
    <property type="entry name" value="HELICASE WITH DEATH DOMAIN-RELATED"/>
    <property type="match status" value="1"/>
</dbReference>
<dbReference type="Gene3D" id="1.20.1320.30">
    <property type="match status" value="1"/>
</dbReference>
<dbReference type="GO" id="GO:0003724">
    <property type="term" value="F:RNA helicase activity"/>
    <property type="evidence" value="ECO:0007669"/>
    <property type="project" value="UniProtKB-EC"/>
</dbReference>
<keyword evidence="6" id="KW-0479">Metal-binding</keyword>
<comment type="catalytic activity">
    <reaction evidence="15">
        <text>ATP + H2O = ADP + phosphate + H(+)</text>
        <dbReference type="Rhea" id="RHEA:13065"/>
        <dbReference type="ChEBI" id="CHEBI:15377"/>
        <dbReference type="ChEBI" id="CHEBI:15378"/>
        <dbReference type="ChEBI" id="CHEBI:30616"/>
        <dbReference type="ChEBI" id="CHEBI:43474"/>
        <dbReference type="ChEBI" id="CHEBI:456216"/>
        <dbReference type="EC" id="3.6.4.13"/>
    </reaction>
    <physiologicalReaction direction="left-to-right" evidence="15">
        <dbReference type="Rhea" id="RHEA:13066"/>
    </physiologicalReaction>
</comment>
<evidence type="ECO:0000313" key="20">
    <source>
        <dbReference type="EMBL" id="PVD29403.1"/>
    </source>
</evidence>
<dbReference type="OrthoDB" id="416741at2759"/>
<dbReference type="Gene3D" id="3.40.50.300">
    <property type="entry name" value="P-loop containing nucleotide triphosphate hydrolases"/>
    <property type="match status" value="2"/>
</dbReference>
<evidence type="ECO:0000256" key="7">
    <source>
        <dbReference type="ARBA" id="ARBA00022741"/>
    </source>
</evidence>
<keyword evidence="12" id="KW-0391">Immunity</keyword>
<evidence type="ECO:0000256" key="15">
    <source>
        <dbReference type="ARBA" id="ARBA00049390"/>
    </source>
</evidence>
<comment type="subcellular location">
    <subcellularLocation>
        <location evidence="1">Cytoplasm</location>
    </subcellularLocation>
</comment>
<dbReference type="GO" id="GO:0005737">
    <property type="term" value="C:cytoplasm"/>
    <property type="evidence" value="ECO:0007669"/>
    <property type="project" value="UniProtKB-SubCell"/>
</dbReference>
<evidence type="ECO:0000313" key="21">
    <source>
        <dbReference type="Proteomes" id="UP000245119"/>
    </source>
</evidence>
<evidence type="ECO:0000256" key="13">
    <source>
        <dbReference type="ARBA" id="ARBA00022884"/>
    </source>
</evidence>
<evidence type="ECO:0000259" key="18">
    <source>
        <dbReference type="PROSITE" id="PS51194"/>
    </source>
</evidence>
<dbReference type="GO" id="GO:0003723">
    <property type="term" value="F:RNA binding"/>
    <property type="evidence" value="ECO:0007669"/>
    <property type="project" value="UniProtKB-KW"/>
</dbReference>
<dbReference type="GO" id="GO:0005524">
    <property type="term" value="F:ATP binding"/>
    <property type="evidence" value="ECO:0007669"/>
    <property type="project" value="UniProtKB-KW"/>
</dbReference>
<keyword evidence="14" id="KW-0051">Antiviral defense</keyword>
<dbReference type="PROSITE" id="PS51194">
    <property type="entry name" value="HELICASE_CTER"/>
    <property type="match status" value="1"/>
</dbReference>
<keyword evidence="13" id="KW-0694">RNA-binding</keyword>
<dbReference type="GO" id="GO:0003677">
    <property type="term" value="F:DNA binding"/>
    <property type="evidence" value="ECO:0007669"/>
    <property type="project" value="InterPro"/>
</dbReference>
<evidence type="ECO:0000256" key="3">
    <source>
        <dbReference type="ARBA" id="ARBA00012552"/>
    </source>
</evidence>
<dbReference type="GO" id="GO:0016787">
    <property type="term" value="F:hydrolase activity"/>
    <property type="evidence" value="ECO:0007669"/>
    <property type="project" value="UniProtKB-KW"/>
</dbReference>
<sequence length="1078" mass="122572">MDQDGDAVEYLAMDAACTSHCSAPDAKTHDEEYEAKIRMVIQSFEPYFDLLEFIPTRILPFMQLPQGVSFPGSTVLKTIFSQEEKKDYKKAAATFIQALLSSSAPSGVIHSFLEALYTANDSPEKPNNDAWIVHDILQVACFCLPLQETFLKLVDEDLVNIDLLLRHPGFSNLQELQMWTLKFLDEKGGHYAAMFLLVSLYAMLVKNLYQLCQKASAESAGLFSAMPVWIQHLVDALHHQVGDKNLSNLGLPKSWSALYEELSFQKRARPREEAAGENDECAANVDVGSTPVTTGKALLMTDKNKHIHAFLNDTGTLNVANLSGYLNTEIVEHSFEHQRTRVPAKHSDDSGSVVTFLSNEDNLMVSTNDMIREGSVISFPAGPAGEITLREYQEELLSSARRGKNCLILLPTGTGKTFVILKYIEEILSRGGMDRILFVAPKVRLVQQQYKRFQKYLANNTYFRCGSSRSNNAAFSQLLDDYHIFVMTPMCLVEAIEAKEVRITDFSLIILDECHNTQGDHPYQKLMNIYMDSKFTNDRRDVACLPQIVGLTASPGVGKGGNLETALAHLRQLCISLDVQMICTVKTHKEELERYVSEPSHEIHRCSERKKDGFKNELESMMEAIENEMRKWVSLEKENSPSCESLKLPPASKRGKQYYTQWVCELQSNLVSLVQNKDNYAKIYASAEMLKMCQRALLLNEDCESQYALDFLNSYIISMQMEKPHLQDIDKWLLQQFKARETDFVRASRDKDDFNPKLKMLEEILLDVLERDGNAAACMVFVKTLDLVEAIISWMEKHPVLMQLSPGRIIGCNADDGMSKSGFSDVMAKFNSGIHKAVVCTSAAEEGLDFQACNVVVRYNYVTNVIAMIQTRGRARHMDSQYCVLGGATGASADKEQENLENERLMEQAVLRIQSDIETNPNEFAQETERRQRDQWEERLKRKRQVEEERQEQGFYTKKYKLLCQKCQEFACNSDDIRVIENNCHIVVNENFADKWDKVNESSMRKVISRYIVILADVICMKCSQHWGVVVRHVPSGRQYPTLKLENFIIQETDTGNKLPNKRKWSKAPFHVPCLTEE</sequence>
<gene>
    <name evidence="20" type="ORF">C0Q70_08654</name>
</gene>
<evidence type="ECO:0000256" key="10">
    <source>
        <dbReference type="ARBA" id="ARBA00022833"/>
    </source>
</evidence>
<dbReference type="GO" id="GO:0046872">
    <property type="term" value="F:metal ion binding"/>
    <property type="evidence" value="ECO:0007669"/>
    <property type="project" value="UniProtKB-KW"/>
</dbReference>
<feature type="domain" description="RLR CTR" evidence="19">
    <location>
        <begin position="947"/>
        <end position="1078"/>
    </location>
</feature>
<dbReference type="EMBL" id="PZQS01000005">
    <property type="protein sequence ID" value="PVD29403.1"/>
    <property type="molecule type" value="Genomic_DNA"/>
</dbReference>
<evidence type="ECO:0000256" key="4">
    <source>
        <dbReference type="ARBA" id="ARBA00022490"/>
    </source>
</evidence>
<proteinExistence type="inferred from homology"/>
<comment type="caution">
    <text evidence="20">The sequence shown here is derived from an EMBL/GenBank/DDBJ whole genome shotgun (WGS) entry which is preliminary data.</text>
</comment>
<evidence type="ECO:0000259" key="17">
    <source>
        <dbReference type="PROSITE" id="PS51192"/>
    </source>
</evidence>
<dbReference type="PROSITE" id="PS51789">
    <property type="entry name" value="RLR_CTR"/>
    <property type="match status" value="1"/>
</dbReference>
<dbReference type="SMART" id="SM00490">
    <property type="entry name" value="HELICc"/>
    <property type="match status" value="1"/>
</dbReference>
<dbReference type="Pfam" id="PF04851">
    <property type="entry name" value="ResIII"/>
    <property type="match status" value="1"/>
</dbReference>
<organism evidence="20 21">
    <name type="scientific">Pomacea canaliculata</name>
    <name type="common">Golden apple snail</name>
    <dbReference type="NCBI Taxonomy" id="400727"/>
    <lineage>
        <taxon>Eukaryota</taxon>
        <taxon>Metazoa</taxon>
        <taxon>Spiralia</taxon>
        <taxon>Lophotrochozoa</taxon>
        <taxon>Mollusca</taxon>
        <taxon>Gastropoda</taxon>
        <taxon>Caenogastropoda</taxon>
        <taxon>Architaenioglossa</taxon>
        <taxon>Ampullarioidea</taxon>
        <taxon>Ampullariidae</taxon>
        <taxon>Pomacea</taxon>
    </lineage>
</organism>
<dbReference type="STRING" id="400727.A0A2T7P7N0"/>
<evidence type="ECO:0000256" key="6">
    <source>
        <dbReference type="ARBA" id="ARBA00022723"/>
    </source>
</evidence>
<dbReference type="Pfam" id="PF00271">
    <property type="entry name" value="Helicase_C"/>
    <property type="match status" value="1"/>
</dbReference>
<dbReference type="InterPro" id="IPR001650">
    <property type="entry name" value="Helicase_C-like"/>
</dbReference>
<dbReference type="PANTHER" id="PTHR14074:SF16">
    <property type="entry name" value="ANTIVIRAL INNATE IMMUNE RESPONSE RECEPTOR RIG-I"/>
    <property type="match status" value="1"/>
</dbReference>
<dbReference type="Pfam" id="PF18119">
    <property type="entry name" value="RIG-I_C"/>
    <property type="match status" value="1"/>
</dbReference>
<feature type="coiled-coil region" evidence="16">
    <location>
        <begin position="926"/>
        <end position="953"/>
    </location>
</feature>
<evidence type="ECO:0000256" key="12">
    <source>
        <dbReference type="ARBA" id="ARBA00022859"/>
    </source>
</evidence>
<dbReference type="InterPro" id="IPR021673">
    <property type="entry name" value="RLR_CTR"/>
</dbReference>
<name>A0A2T7P7N0_POMCA</name>
<evidence type="ECO:0000259" key="19">
    <source>
        <dbReference type="PROSITE" id="PS51789"/>
    </source>
</evidence>
<dbReference type="GO" id="GO:0045087">
    <property type="term" value="P:innate immune response"/>
    <property type="evidence" value="ECO:0007669"/>
    <property type="project" value="UniProtKB-KW"/>
</dbReference>
<reference evidence="20 21" key="1">
    <citation type="submission" date="2018-04" db="EMBL/GenBank/DDBJ databases">
        <title>The genome of golden apple snail Pomacea canaliculata provides insight into stress tolerance and invasive adaptation.</title>
        <authorList>
            <person name="Liu C."/>
            <person name="Liu B."/>
            <person name="Ren Y."/>
            <person name="Zhang Y."/>
            <person name="Wang H."/>
            <person name="Li S."/>
            <person name="Jiang F."/>
            <person name="Yin L."/>
            <person name="Zhang G."/>
            <person name="Qian W."/>
            <person name="Fan W."/>
        </authorList>
    </citation>
    <scope>NUCLEOTIDE SEQUENCE [LARGE SCALE GENOMIC DNA]</scope>
    <source>
        <strain evidence="20">SZHN2017</strain>
        <tissue evidence="20">Muscle</tissue>
    </source>
</reference>
<dbReference type="InterPro" id="IPR041204">
    <property type="entry name" value="RIG-I-like_C"/>
</dbReference>
<dbReference type="AlphaFoldDB" id="A0A2T7P7N0"/>
<evidence type="ECO:0000256" key="1">
    <source>
        <dbReference type="ARBA" id="ARBA00004496"/>
    </source>
</evidence>
<keyword evidence="16" id="KW-0175">Coiled coil</keyword>